<keyword evidence="2" id="KW-1185">Reference proteome</keyword>
<dbReference type="AlphaFoldDB" id="A0A239ETX1"/>
<proteinExistence type="predicted"/>
<name>A0A239ETX1_EKHLU</name>
<dbReference type="PROSITE" id="PS51257">
    <property type="entry name" value="PROKAR_LIPOPROTEIN"/>
    <property type="match status" value="1"/>
</dbReference>
<dbReference type="OrthoDB" id="1116284at2"/>
<protein>
    <submittedName>
        <fullName evidence="1">Uncharacterized protein</fullName>
    </submittedName>
</protein>
<organism evidence="1 2">
    <name type="scientific">Ekhidna lutea</name>
    <dbReference type="NCBI Taxonomy" id="447679"/>
    <lineage>
        <taxon>Bacteria</taxon>
        <taxon>Pseudomonadati</taxon>
        <taxon>Bacteroidota</taxon>
        <taxon>Cytophagia</taxon>
        <taxon>Cytophagales</taxon>
        <taxon>Reichenbachiellaceae</taxon>
        <taxon>Ekhidna</taxon>
    </lineage>
</organism>
<reference evidence="1 2" key="1">
    <citation type="submission" date="2017-06" db="EMBL/GenBank/DDBJ databases">
        <authorList>
            <person name="Kim H.J."/>
            <person name="Triplett B.A."/>
        </authorList>
    </citation>
    <scope>NUCLEOTIDE SEQUENCE [LARGE SCALE GENOMIC DNA]</scope>
    <source>
        <strain evidence="1 2">DSM 19307</strain>
    </source>
</reference>
<dbReference type="EMBL" id="FZPD01000001">
    <property type="protein sequence ID" value="SNS47304.1"/>
    <property type="molecule type" value="Genomic_DNA"/>
</dbReference>
<sequence>MKFNQLKLSSMALAIAVLVSSCGGGSSKEESSSDASSEFDAAKEQVAADVAKVLKDLPPPSEVPYLLMNAGAEFDQSIINAIDKVESYQNDEAKAALNLGVYATDIGYLSSYEKSELALEYMGQCQKLAAPVGVAEAIDYGMISRFESNMENKDSLATVINEVMQKSGERLSELDELNSAALLLAGSWIEGVYISTTIVNNYPDDLPEESRTLILEPLVKIVIDQKVSLNDLMDVMNDVPESEEVNKMKAELEKVKAIYDGELAEVEKQIAENTGGFVLKPSTLDNLAAEVGRIRASIVE</sequence>
<evidence type="ECO:0000313" key="2">
    <source>
        <dbReference type="Proteomes" id="UP000198393"/>
    </source>
</evidence>
<evidence type="ECO:0000313" key="1">
    <source>
        <dbReference type="EMBL" id="SNS47304.1"/>
    </source>
</evidence>
<gene>
    <name evidence="1" type="ORF">SAMN05421640_0293</name>
</gene>
<dbReference type="Proteomes" id="UP000198393">
    <property type="component" value="Unassembled WGS sequence"/>
</dbReference>
<accession>A0A239ETX1</accession>
<dbReference type="RefSeq" id="WP_089355068.1">
    <property type="nucleotide sequence ID" value="NZ_FZPD01000001.1"/>
</dbReference>